<evidence type="ECO:0000313" key="3">
    <source>
        <dbReference type="Proteomes" id="UP001216801"/>
    </source>
</evidence>
<accession>A0AAJ1NBZ9</accession>
<protein>
    <submittedName>
        <fullName evidence="2">Uncharacterized protein</fullName>
    </submittedName>
</protein>
<feature type="coiled-coil region" evidence="1">
    <location>
        <begin position="15"/>
        <end position="49"/>
    </location>
</feature>
<reference evidence="2" key="1">
    <citation type="submission" date="2023-03" db="EMBL/GenBank/DDBJ databases">
        <title>Genetic diversity of Bacillus cereus sensu lato isolates from Slovenia.</title>
        <authorList>
            <person name="Abdelli M."/>
        </authorList>
    </citation>
    <scope>NUCLEOTIDE SEQUENCE</scope>
    <source>
        <strain evidence="2">SIBC39</strain>
    </source>
</reference>
<dbReference type="Proteomes" id="UP001216801">
    <property type="component" value="Unassembled WGS sequence"/>
</dbReference>
<dbReference type="AlphaFoldDB" id="A0AAJ1NBZ9"/>
<keyword evidence="1" id="KW-0175">Coiled coil</keyword>
<gene>
    <name evidence="2" type="ORF">P6U19_05460</name>
</gene>
<sequence>MAKGSTKYQLLKDDFDFAVKQLKERREEIEKLRAENEMLRHENLRFQKENELYSGELATCREHLLPLMEPYEDYDDLFCMTVADPFAVKDLCERVAEEFYALK</sequence>
<dbReference type="RefSeq" id="WP_242262363.1">
    <property type="nucleotide sequence ID" value="NZ_JARPRP010000001.1"/>
</dbReference>
<evidence type="ECO:0000256" key="1">
    <source>
        <dbReference type="SAM" id="Coils"/>
    </source>
</evidence>
<comment type="caution">
    <text evidence="2">The sequence shown here is derived from an EMBL/GenBank/DDBJ whole genome shotgun (WGS) entry which is preliminary data.</text>
</comment>
<name>A0AAJ1NBZ9_9BACI</name>
<proteinExistence type="predicted"/>
<evidence type="ECO:0000313" key="2">
    <source>
        <dbReference type="EMBL" id="MDG0952035.1"/>
    </source>
</evidence>
<dbReference type="EMBL" id="JARPRR010000003">
    <property type="protein sequence ID" value="MDG0952035.1"/>
    <property type="molecule type" value="Genomic_DNA"/>
</dbReference>
<organism evidence="2 3">
    <name type="scientific">Bacillus paranthracis</name>
    <dbReference type="NCBI Taxonomy" id="2026186"/>
    <lineage>
        <taxon>Bacteria</taxon>
        <taxon>Bacillati</taxon>
        <taxon>Bacillota</taxon>
        <taxon>Bacilli</taxon>
        <taxon>Bacillales</taxon>
        <taxon>Bacillaceae</taxon>
        <taxon>Bacillus</taxon>
        <taxon>Bacillus cereus group</taxon>
    </lineage>
</organism>